<protein>
    <submittedName>
        <fullName evidence="1">Uncharacterized protein</fullName>
    </submittedName>
</protein>
<reference evidence="1" key="2">
    <citation type="journal article" date="2015" name="Fish Shellfish Immunol.">
        <title>Early steps in the European eel (Anguilla anguilla)-Vibrio vulnificus interaction in the gills: Role of the RtxA13 toxin.</title>
        <authorList>
            <person name="Callol A."/>
            <person name="Pajuelo D."/>
            <person name="Ebbesson L."/>
            <person name="Teles M."/>
            <person name="MacKenzie S."/>
            <person name="Amaro C."/>
        </authorList>
    </citation>
    <scope>NUCLEOTIDE SEQUENCE</scope>
</reference>
<proteinExistence type="predicted"/>
<dbReference type="EMBL" id="GBXM01036404">
    <property type="protein sequence ID" value="JAH72173.1"/>
    <property type="molecule type" value="Transcribed_RNA"/>
</dbReference>
<accession>A0A0E9V4I3</accession>
<reference evidence="1" key="1">
    <citation type="submission" date="2014-11" db="EMBL/GenBank/DDBJ databases">
        <authorList>
            <person name="Amaro Gonzalez C."/>
        </authorList>
    </citation>
    <scope>NUCLEOTIDE SEQUENCE</scope>
</reference>
<sequence length="39" mass="4508">MVMSAWSSNSISIFKLTINKYAKQRLCLCQWKAKKNSAE</sequence>
<dbReference type="AlphaFoldDB" id="A0A0E9V4I3"/>
<organism evidence="1">
    <name type="scientific">Anguilla anguilla</name>
    <name type="common">European freshwater eel</name>
    <name type="synonym">Muraena anguilla</name>
    <dbReference type="NCBI Taxonomy" id="7936"/>
    <lineage>
        <taxon>Eukaryota</taxon>
        <taxon>Metazoa</taxon>
        <taxon>Chordata</taxon>
        <taxon>Craniata</taxon>
        <taxon>Vertebrata</taxon>
        <taxon>Euteleostomi</taxon>
        <taxon>Actinopterygii</taxon>
        <taxon>Neopterygii</taxon>
        <taxon>Teleostei</taxon>
        <taxon>Anguilliformes</taxon>
        <taxon>Anguillidae</taxon>
        <taxon>Anguilla</taxon>
    </lineage>
</organism>
<name>A0A0E9V4I3_ANGAN</name>
<evidence type="ECO:0000313" key="1">
    <source>
        <dbReference type="EMBL" id="JAH72173.1"/>
    </source>
</evidence>